<evidence type="ECO:0000313" key="3">
    <source>
        <dbReference type="Proteomes" id="UP000664132"/>
    </source>
</evidence>
<dbReference type="Proteomes" id="UP000664132">
    <property type="component" value="Unassembled WGS sequence"/>
</dbReference>
<feature type="compositionally biased region" description="Basic and acidic residues" evidence="1">
    <location>
        <begin position="296"/>
        <end position="306"/>
    </location>
</feature>
<name>A0A8H7TFS6_9HELO</name>
<keyword evidence="3" id="KW-1185">Reference proteome</keyword>
<protein>
    <submittedName>
        <fullName evidence="2">Uncharacterized protein</fullName>
    </submittedName>
</protein>
<feature type="compositionally biased region" description="Pro residues" evidence="1">
    <location>
        <begin position="307"/>
        <end position="317"/>
    </location>
</feature>
<feature type="region of interest" description="Disordered" evidence="1">
    <location>
        <begin position="43"/>
        <end position="323"/>
    </location>
</feature>
<reference evidence="2" key="1">
    <citation type="submission" date="2021-02" db="EMBL/GenBank/DDBJ databases">
        <title>Genome sequence Cadophora malorum strain M34.</title>
        <authorList>
            <person name="Stefanovic E."/>
            <person name="Vu D."/>
            <person name="Scully C."/>
            <person name="Dijksterhuis J."/>
            <person name="Roader J."/>
            <person name="Houbraken J."/>
        </authorList>
    </citation>
    <scope>NUCLEOTIDE SEQUENCE</scope>
    <source>
        <strain evidence="2">M34</strain>
    </source>
</reference>
<feature type="compositionally biased region" description="Acidic residues" evidence="1">
    <location>
        <begin position="93"/>
        <end position="111"/>
    </location>
</feature>
<feature type="region of interest" description="Disordered" evidence="1">
    <location>
        <begin position="452"/>
        <end position="522"/>
    </location>
</feature>
<evidence type="ECO:0000313" key="2">
    <source>
        <dbReference type="EMBL" id="KAG4420825.1"/>
    </source>
</evidence>
<gene>
    <name evidence="2" type="ORF">IFR04_006007</name>
</gene>
<sequence length="522" mass="56137">MPPAKWKCAEPGCGASTKNEAGLIEHYEEFHFEEDYLGPLKTVKASKGSNKGVAAKTAASQASATSNDNTDTPISSRVVRAKSGKKPSAVADVSDEEVKDEDGDDEMDLDGDYTPANGIDVDMSNGGASGGVSTKAAGKRKATGTPSELAPPSKKPTVRGSGSMLTPKDILARLHGTKPSTPRTPAVRKGARATRKGGDDGTPDPTPRTIGARAIARLTEKASNDPSRNLQPIRRPLPPRFQEWSDGENSDLGAHDSSSDDEPSAPAPRPLTALQALQHDPTFNQDLSDSDASKGISEDEHGDPRPYDPNAPGPDPLNPFSTSAKYRVMPPRGIVKNKDGSTIDFDACMTFPDIPDPAVLNRKATNKVKDISELIDPGPQKIIMMSFSNNITTPSINWTVRRNAAPNTNHNLSDAFGEPLSLPVHPSGISLSSTGDSIMIAYIEAKNREKLKAKEAKEKKARVLKLGKDAKGLKKKKASRQPKYEKRKYTWKDSTRKNKGRLYDSRKKEKQGEAEDGGDGKK</sequence>
<evidence type="ECO:0000256" key="1">
    <source>
        <dbReference type="SAM" id="MobiDB-lite"/>
    </source>
</evidence>
<accession>A0A8H7TFS6</accession>
<dbReference type="OrthoDB" id="3563495at2759"/>
<dbReference type="AlphaFoldDB" id="A0A8H7TFS6"/>
<organism evidence="2 3">
    <name type="scientific">Cadophora malorum</name>
    <dbReference type="NCBI Taxonomy" id="108018"/>
    <lineage>
        <taxon>Eukaryota</taxon>
        <taxon>Fungi</taxon>
        <taxon>Dikarya</taxon>
        <taxon>Ascomycota</taxon>
        <taxon>Pezizomycotina</taxon>
        <taxon>Leotiomycetes</taxon>
        <taxon>Helotiales</taxon>
        <taxon>Ploettnerulaceae</taxon>
        <taxon>Cadophora</taxon>
    </lineage>
</organism>
<dbReference type="EMBL" id="JAFJYH010000076">
    <property type="protein sequence ID" value="KAG4420825.1"/>
    <property type="molecule type" value="Genomic_DNA"/>
</dbReference>
<comment type="caution">
    <text evidence="2">The sequence shown here is derived from an EMBL/GenBank/DDBJ whole genome shotgun (WGS) entry which is preliminary data.</text>
</comment>
<feature type="compositionally biased region" description="Basic and acidic residues" evidence="1">
    <location>
        <begin position="482"/>
        <end position="522"/>
    </location>
</feature>
<proteinExistence type="predicted"/>
<feature type="compositionally biased region" description="Low complexity" evidence="1">
    <location>
        <begin position="54"/>
        <end position="66"/>
    </location>
</feature>